<keyword evidence="2" id="KW-1185">Reference proteome</keyword>
<dbReference type="VEuPathDB" id="FungiDB:VP01_704g3"/>
<dbReference type="OrthoDB" id="3264316at2759"/>
<evidence type="ECO:0000313" key="1">
    <source>
        <dbReference type="EMBL" id="KNZ46685.1"/>
    </source>
</evidence>
<evidence type="ECO:0008006" key="3">
    <source>
        <dbReference type="Google" id="ProtNLM"/>
    </source>
</evidence>
<accession>A0A0L6UFV4</accession>
<proteinExistence type="predicted"/>
<dbReference type="AlphaFoldDB" id="A0A0L6UFV4"/>
<dbReference type="Proteomes" id="UP000037035">
    <property type="component" value="Unassembled WGS sequence"/>
</dbReference>
<dbReference type="EMBL" id="LAVV01012439">
    <property type="protein sequence ID" value="KNZ46685.1"/>
    <property type="molecule type" value="Genomic_DNA"/>
</dbReference>
<reference evidence="1 2" key="1">
    <citation type="submission" date="2015-08" db="EMBL/GenBank/DDBJ databases">
        <title>Next Generation Sequencing and Analysis of the Genome of Puccinia sorghi L Schw, the Causal Agent of Maize Common Rust.</title>
        <authorList>
            <person name="Rochi L."/>
            <person name="Burguener G."/>
            <person name="Darino M."/>
            <person name="Turjanski A."/>
            <person name="Kreff E."/>
            <person name="Dieguez M.J."/>
            <person name="Sacco F."/>
        </authorList>
    </citation>
    <scope>NUCLEOTIDE SEQUENCE [LARGE SCALE GENOMIC DNA]</scope>
    <source>
        <strain evidence="1 2">RO10H11247</strain>
    </source>
</reference>
<protein>
    <recommendedName>
        <fullName evidence="3">HAT C-terminal dimerisation domain-containing protein</fullName>
    </recommendedName>
</protein>
<gene>
    <name evidence="1" type="ORF">VP01_704g3</name>
</gene>
<comment type="caution">
    <text evidence="1">The sequence shown here is derived from an EMBL/GenBank/DDBJ whole genome shotgun (WGS) entry which is preliminary data.</text>
</comment>
<sequence>DHSKKFPVLLSLVKDYLAISASSYTAEQILANVCSSGCGSLKPHTIERCVRKFEKAQKHVKNYVDFSQKNSKK</sequence>
<feature type="non-terminal residue" evidence="1">
    <location>
        <position position="1"/>
    </location>
</feature>
<organism evidence="1 2">
    <name type="scientific">Puccinia sorghi</name>
    <dbReference type="NCBI Taxonomy" id="27349"/>
    <lineage>
        <taxon>Eukaryota</taxon>
        <taxon>Fungi</taxon>
        <taxon>Dikarya</taxon>
        <taxon>Basidiomycota</taxon>
        <taxon>Pucciniomycotina</taxon>
        <taxon>Pucciniomycetes</taxon>
        <taxon>Pucciniales</taxon>
        <taxon>Pucciniaceae</taxon>
        <taxon>Puccinia</taxon>
    </lineage>
</organism>
<name>A0A0L6UFV4_9BASI</name>
<evidence type="ECO:0000313" key="2">
    <source>
        <dbReference type="Proteomes" id="UP000037035"/>
    </source>
</evidence>